<feature type="non-terminal residue" evidence="1">
    <location>
        <position position="1"/>
    </location>
</feature>
<gene>
    <name evidence="1" type="ORF">GOODEAATRI_025454</name>
</gene>
<dbReference type="SUPFAM" id="SSF53187">
    <property type="entry name" value="Zn-dependent exopeptidases"/>
    <property type="match status" value="1"/>
</dbReference>
<dbReference type="PANTHER" id="PTHR10404">
    <property type="entry name" value="N-ACETYLATED-ALPHA-LINKED ACIDIC DIPEPTIDASE"/>
    <property type="match status" value="1"/>
</dbReference>
<dbReference type="Proteomes" id="UP001476798">
    <property type="component" value="Unassembled WGS sequence"/>
</dbReference>
<accession>A0ABV0NN51</accession>
<reference evidence="1 2" key="1">
    <citation type="submission" date="2021-06" db="EMBL/GenBank/DDBJ databases">
        <authorList>
            <person name="Palmer J.M."/>
        </authorList>
    </citation>
    <scope>NUCLEOTIDE SEQUENCE [LARGE SCALE GENOMIC DNA]</scope>
    <source>
        <strain evidence="1 2">GA_2019</strain>
        <tissue evidence="1">Muscle</tissue>
    </source>
</reference>
<evidence type="ECO:0000313" key="1">
    <source>
        <dbReference type="EMBL" id="MEQ2172834.1"/>
    </source>
</evidence>
<protein>
    <submittedName>
        <fullName evidence="1">Uncharacterized protein</fullName>
    </submittedName>
</protein>
<name>A0ABV0NN51_9TELE</name>
<dbReference type="PANTHER" id="PTHR10404:SF33">
    <property type="entry name" value="TRANSFERRIN RECEPTOR PROTEIN 2"/>
    <property type="match status" value="1"/>
</dbReference>
<organism evidence="1 2">
    <name type="scientific">Goodea atripinnis</name>
    <dbReference type="NCBI Taxonomy" id="208336"/>
    <lineage>
        <taxon>Eukaryota</taxon>
        <taxon>Metazoa</taxon>
        <taxon>Chordata</taxon>
        <taxon>Craniata</taxon>
        <taxon>Vertebrata</taxon>
        <taxon>Euteleostomi</taxon>
        <taxon>Actinopterygii</taxon>
        <taxon>Neopterygii</taxon>
        <taxon>Teleostei</taxon>
        <taxon>Neoteleostei</taxon>
        <taxon>Acanthomorphata</taxon>
        <taxon>Ovalentaria</taxon>
        <taxon>Atherinomorphae</taxon>
        <taxon>Cyprinodontiformes</taxon>
        <taxon>Goodeidae</taxon>
        <taxon>Goodea</taxon>
    </lineage>
</organism>
<dbReference type="EMBL" id="JAHRIO010042974">
    <property type="protein sequence ID" value="MEQ2172834.1"/>
    <property type="molecule type" value="Genomic_DNA"/>
</dbReference>
<dbReference type="Gene3D" id="3.40.630.10">
    <property type="entry name" value="Zn peptidases"/>
    <property type="match status" value="1"/>
</dbReference>
<dbReference type="InterPro" id="IPR039373">
    <property type="entry name" value="Peptidase_M28B"/>
</dbReference>
<evidence type="ECO:0000313" key="2">
    <source>
        <dbReference type="Proteomes" id="UP001476798"/>
    </source>
</evidence>
<sequence length="213" mass="23361">PAVRSTLSSILERSAPVYQYIILGAQRDSLGPGAVKSGVGTAILLELARTFSAMVKKAMELRFTKERAYPFLNTPLDSVPHFQEFLGGRLGVIGRRLGELVGEMVLRLVHDHILPLRITSYAQSVLQFSAHLNKHSAELQVSPDIFQVDRWCDVTVNHSPLCPLCVFSPEVFLLSGSSALEEITVELPRLSREPLTTATCTTRPLHASTTPAS</sequence>
<proteinExistence type="predicted"/>
<keyword evidence="2" id="KW-1185">Reference proteome</keyword>
<comment type="caution">
    <text evidence="1">The sequence shown here is derived from an EMBL/GenBank/DDBJ whole genome shotgun (WGS) entry which is preliminary data.</text>
</comment>